<dbReference type="Pfam" id="PF09694">
    <property type="entry name" value="Gcw_chp"/>
    <property type="match status" value="1"/>
</dbReference>
<dbReference type="InterPro" id="IPR010239">
    <property type="entry name" value="CHP02001"/>
</dbReference>
<gene>
    <name evidence="2" type="ORF">DI564_12515</name>
</gene>
<proteinExistence type="predicted"/>
<name>A0A2W5M681_9GAMM</name>
<protein>
    <submittedName>
        <fullName evidence="2">Uncharacterized protein</fullName>
    </submittedName>
</protein>
<keyword evidence="1" id="KW-0732">Signal</keyword>
<dbReference type="Proteomes" id="UP000249046">
    <property type="component" value="Unassembled WGS sequence"/>
</dbReference>
<feature type="signal peptide" evidence="1">
    <location>
        <begin position="1"/>
        <end position="33"/>
    </location>
</feature>
<feature type="chain" id="PRO_5016105969" evidence="1">
    <location>
        <begin position="34"/>
        <end position="239"/>
    </location>
</feature>
<comment type="caution">
    <text evidence="2">The sequence shown here is derived from an EMBL/GenBank/DDBJ whole genome shotgun (WGS) entry which is preliminary data.</text>
</comment>
<evidence type="ECO:0000313" key="2">
    <source>
        <dbReference type="EMBL" id="PZQ12863.1"/>
    </source>
</evidence>
<reference evidence="2 3" key="1">
    <citation type="submission" date="2017-08" db="EMBL/GenBank/DDBJ databases">
        <title>Infants hospitalized years apart are colonized by the same room-sourced microbial strains.</title>
        <authorList>
            <person name="Brooks B."/>
            <person name="Olm M.R."/>
            <person name="Firek B.A."/>
            <person name="Baker R."/>
            <person name="Thomas B.C."/>
            <person name="Morowitz M.J."/>
            <person name="Banfield J.F."/>
        </authorList>
    </citation>
    <scope>NUCLEOTIDE SEQUENCE [LARGE SCALE GENOMIC DNA]</scope>
    <source>
        <strain evidence="2">S2_005_003_R2_42</strain>
    </source>
</reference>
<sequence length="239" mass="24895">MSSRSFPHAPTPARVVPPVAAAVLLAAASVADAGGVSGSAALTSDYVWRGITQTRGDVAAQAGFKAAGDGGWYGAVWGSTVEFAPETGASSELDLVLGWSGAPSADWALDLNLTHYRYPSAQVDLDWTEAIGVLTWRQHVWLQLGYSNDALASGDAGVYAQLGAKWPLGDRVRLEAAAGYYRLDGADGDGYAHAQLGAVWAFKAPFELRLTAHATDGAAETLFPDLAGSRVEAALQAAF</sequence>
<dbReference type="AlphaFoldDB" id="A0A2W5M681"/>
<organism evidence="2 3">
    <name type="scientific">Rhodanobacter denitrificans</name>
    <dbReference type="NCBI Taxonomy" id="666685"/>
    <lineage>
        <taxon>Bacteria</taxon>
        <taxon>Pseudomonadati</taxon>
        <taxon>Pseudomonadota</taxon>
        <taxon>Gammaproteobacteria</taxon>
        <taxon>Lysobacterales</taxon>
        <taxon>Rhodanobacteraceae</taxon>
        <taxon>Rhodanobacter</taxon>
    </lineage>
</organism>
<accession>A0A2W5M681</accession>
<dbReference type="EMBL" id="QFPO01000011">
    <property type="protein sequence ID" value="PZQ12863.1"/>
    <property type="molecule type" value="Genomic_DNA"/>
</dbReference>
<evidence type="ECO:0000256" key="1">
    <source>
        <dbReference type="SAM" id="SignalP"/>
    </source>
</evidence>
<evidence type="ECO:0000313" key="3">
    <source>
        <dbReference type="Proteomes" id="UP000249046"/>
    </source>
</evidence>
<dbReference type="NCBIfam" id="TIGR02001">
    <property type="entry name" value="gcw_chp"/>
    <property type="match status" value="1"/>
</dbReference>